<organism evidence="1 2">
    <name type="scientific">Hungatella hathewayi</name>
    <dbReference type="NCBI Taxonomy" id="154046"/>
    <lineage>
        <taxon>Bacteria</taxon>
        <taxon>Bacillati</taxon>
        <taxon>Bacillota</taxon>
        <taxon>Clostridia</taxon>
        <taxon>Lachnospirales</taxon>
        <taxon>Lachnospiraceae</taxon>
        <taxon>Hungatella</taxon>
    </lineage>
</organism>
<evidence type="ECO:0000313" key="2">
    <source>
        <dbReference type="Proteomes" id="UP000261257"/>
    </source>
</evidence>
<name>A0A3E4TRZ6_9FIRM</name>
<gene>
    <name evidence="1" type="ORF">DXC39_30700</name>
</gene>
<proteinExistence type="predicted"/>
<dbReference type="EMBL" id="QSSQ01000058">
    <property type="protein sequence ID" value="RGL93532.1"/>
    <property type="molecule type" value="Genomic_DNA"/>
</dbReference>
<comment type="caution">
    <text evidence="1">The sequence shown here is derived from an EMBL/GenBank/DDBJ whole genome shotgun (WGS) entry which is preliminary data.</text>
</comment>
<sequence>MLLDEIERIHMQVWENSKKLKQLQKDVSSLRSKDNDFGIIYSYLNKLDFRVCRLESALSPL</sequence>
<dbReference type="AlphaFoldDB" id="A0A3E4TRZ6"/>
<evidence type="ECO:0000313" key="1">
    <source>
        <dbReference type="EMBL" id="RGL93532.1"/>
    </source>
</evidence>
<reference evidence="1 2" key="1">
    <citation type="submission" date="2018-08" db="EMBL/GenBank/DDBJ databases">
        <title>A genome reference for cultivated species of the human gut microbiota.</title>
        <authorList>
            <person name="Zou Y."/>
            <person name="Xue W."/>
            <person name="Luo G."/>
        </authorList>
    </citation>
    <scope>NUCLEOTIDE SEQUENCE [LARGE SCALE GENOMIC DNA]</scope>
    <source>
        <strain evidence="1 2">TF05-11AC</strain>
    </source>
</reference>
<dbReference type="Proteomes" id="UP000261257">
    <property type="component" value="Unassembled WGS sequence"/>
</dbReference>
<accession>A0A3E4TRZ6</accession>
<protein>
    <submittedName>
        <fullName evidence="1">Uncharacterized protein</fullName>
    </submittedName>
</protein>